<evidence type="ECO:0000313" key="9">
    <source>
        <dbReference type="EMBL" id="KNZ70875.1"/>
    </source>
</evidence>
<dbReference type="CDD" id="cd17907">
    <property type="entry name" value="FliY_FliN-Y"/>
    <property type="match status" value="1"/>
</dbReference>
<keyword evidence="10" id="KW-1185">Reference proteome</keyword>
<evidence type="ECO:0000256" key="5">
    <source>
        <dbReference type="ARBA" id="ARBA00022779"/>
    </source>
</evidence>
<keyword evidence="6" id="KW-0472">Membrane</keyword>
<organism evidence="9 10">
    <name type="scientific">Thermincola ferriacetica</name>
    <dbReference type="NCBI Taxonomy" id="281456"/>
    <lineage>
        <taxon>Bacteria</taxon>
        <taxon>Bacillati</taxon>
        <taxon>Bacillota</taxon>
        <taxon>Clostridia</taxon>
        <taxon>Eubacteriales</taxon>
        <taxon>Thermincolaceae</taxon>
        <taxon>Thermincola</taxon>
    </lineage>
</organism>
<dbReference type="PRINTS" id="PR00956">
    <property type="entry name" value="FLGMOTORFLIN"/>
</dbReference>
<dbReference type="RefSeq" id="WP_052216768.1">
    <property type="nucleotide sequence ID" value="NZ_LGTE01000002.1"/>
</dbReference>
<comment type="caution">
    <text evidence="9">The sequence shown here is derived from an EMBL/GenBank/DDBJ whole genome shotgun (WGS) entry which is preliminary data.</text>
</comment>
<dbReference type="PANTHER" id="PTHR43484:SF1">
    <property type="entry name" value="FLAGELLAR MOTOR SWITCH PROTEIN FLIN"/>
    <property type="match status" value="1"/>
</dbReference>
<dbReference type="GO" id="GO:0016787">
    <property type="term" value="F:hydrolase activity"/>
    <property type="evidence" value="ECO:0007669"/>
    <property type="project" value="InterPro"/>
</dbReference>
<accession>A0A0L6W5R6</accession>
<dbReference type="Gene3D" id="3.40.1550.10">
    <property type="entry name" value="CheC-like"/>
    <property type="match status" value="1"/>
</dbReference>
<comment type="similarity">
    <text evidence="2">Belongs to the FliN/MopA/SpaO family.</text>
</comment>
<keyword evidence="4" id="KW-0145">Chemotaxis</keyword>
<dbReference type="NCBIfam" id="TIGR02480">
    <property type="entry name" value="fliN"/>
    <property type="match status" value="1"/>
</dbReference>
<feature type="domain" description="CheC-like protein" evidence="8">
    <location>
        <begin position="46"/>
        <end position="83"/>
    </location>
</feature>
<dbReference type="InterPro" id="IPR001172">
    <property type="entry name" value="FliN_T3SS_HrcQb"/>
</dbReference>
<dbReference type="InterPro" id="IPR012826">
    <property type="entry name" value="FliN"/>
</dbReference>
<evidence type="ECO:0000256" key="6">
    <source>
        <dbReference type="ARBA" id="ARBA00023136"/>
    </source>
</evidence>
<sequence>MSDGVLSQEEIDALLRSDAFQEAINASEPETHQAAAGPTGDELTNMEKDAVGEVANMVMGSAATALSTLLGKKVEITTPVVEITTPARLRHDYPLPYLLVNVEYVTGIKGSNVLIIKDGDAGVIVDLMMMGDGTSPPAQLEEMHLSAIAEAMNQMMGSASTAFSTIIKERVEISPPTVDLINLATDELKGRLANPDEPIVKVSFKMTIEDLVNSEMMQLIPLDFARELVGRLMDDMKAPHAKAAATAAAKTQTPTNAGYTEQLAAASQPNAPLQSIAQDTGNAQYQLGGFTGGGNVKPANSVPVQPAQFAPLNMGFEPKTPSTIDLIMDVPLQITVELGKAKKTIREILNLAPGSVVELDKLAGEPVDLMVNGKLLAKGEVVVIDENFGIRITDIVSPMERVTNLQ</sequence>
<reference evidence="10" key="1">
    <citation type="submission" date="2015-07" db="EMBL/GenBank/DDBJ databases">
        <title>Complete Genome of Thermincola ferriacetica strain Z-0001T.</title>
        <authorList>
            <person name="Lusk B."/>
            <person name="Badalamenti J.P."/>
            <person name="Parameswaran P."/>
            <person name="Bond D.R."/>
            <person name="Torres C.I."/>
        </authorList>
    </citation>
    <scope>NUCLEOTIDE SEQUENCE [LARGE SCALE GENOMIC DNA]</scope>
    <source>
        <strain evidence="10">Z-0001</strain>
    </source>
</reference>
<dbReference type="AlphaFoldDB" id="A0A0L6W5R6"/>
<dbReference type="InterPro" id="IPR036429">
    <property type="entry name" value="SpoA-like_sf"/>
</dbReference>
<evidence type="ECO:0000256" key="4">
    <source>
        <dbReference type="ARBA" id="ARBA00022500"/>
    </source>
</evidence>
<dbReference type="InterPro" id="IPR051469">
    <property type="entry name" value="FliN/MopA/SpaO"/>
</dbReference>
<keyword evidence="3" id="KW-1003">Cell membrane</keyword>
<dbReference type="GO" id="GO:0009425">
    <property type="term" value="C:bacterial-type flagellum basal body"/>
    <property type="evidence" value="ECO:0007669"/>
    <property type="project" value="InterPro"/>
</dbReference>
<comment type="subcellular location">
    <subcellularLocation>
        <location evidence="1">Cell membrane</location>
        <topology evidence="1">Peripheral membrane protein</topology>
        <orientation evidence="1">Cytoplasmic side</orientation>
    </subcellularLocation>
</comment>
<dbReference type="EMBL" id="LGTE01000002">
    <property type="protein sequence ID" value="KNZ70875.1"/>
    <property type="molecule type" value="Genomic_DNA"/>
</dbReference>
<feature type="domain" description="Flagellar motor switch protein FliN-like C-terminal" evidence="7">
    <location>
        <begin position="326"/>
        <end position="396"/>
    </location>
</feature>
<dbReference type="Proteomes" id="UP000037175">
    <property type="component" value="Unassembled WGS sequence"/>
</dbReference>
<dbReference type="GO" id="GO:0005886">
    <property type="term" value="C:plasma membrane"/>
    <property type="evidence" value="ECO:0007669"/>
    <property type="project" value="UniProtKB-SubCell"/>
</dbReference>
<dbReference type="GO" id="GO:0071973">
    <property type="term" value="P:bacterial-type flagellum-dependent cell motility"/>
    <property type="evidence" value="ECO:0007669"/>
    <property type="project" value="InterPro"/>
</dbReference>
<dbReference type="PATRIC" id="fig|281456.6.peg.587"/>
<proteinExistence type="inferred from homology"/>
<dbReference type="PANTHER" id="PTHR43484">
    <property type="match status" value="1"/>
</dbReference>
<dbReference type="GO" id="GO:0003774">
    <property type="term" value="F:cytoskeletal motor activity"/>
    <property type="evidence" value="ECO:0007669"/>
    <property type="project" value="InterPro"/>
</dbReference>
<keyword evidence="5" id="KW-0283">Flagellar rotation</keyword>
<name>A0A0L6W5R6_9FIRM</name>
<evidence type="ECO:0000259" key="7">
    <source>
        <dbReference type="Pfam" id="PF01052"/>
    </source>
</evidence>
<dbReference type="InterPro" id="IPR007597">
    <property type="entry name" value="CheC"/>
</dbReference>
<evidence type="ECO:0000256" key="1">
    <source>
        <dbReference type="ARBA" id="ARBA00004413"/>
    </source>
</evidence>
<dbReference type="GO" id="GO:0006935">
    <property type="term" value="P:chemotaxis"/>
    <property type="evidence" value="ECO:0007669"/>
    <property type="project" value="UniProtKB-KW"/>
</dbReference>
<protein>
    <submittedName>
        <fullName evidence="9">CheC, inhibitor of MCP methylation / FliN fusion protein</fullName>
    </submittedName>
</protein>
<gene>
    <name evidence="9" type="ORF">Tfer_0555</name>
</gene>
<dbReference type="SUPFAM" id="SSF103039">
    <property type="entry name" value="CheC-like"/>
    <property type="match status" value="1"/>
</dbReference>
<dbReference type="Gene3D" id="2.30.330.10">
    <property type="entry name" value="SpoA-like"/>
    <property type="match status" value="1"/>
</dbReference>
<dbReference type="Pfam" id="PF01052">
    <property type="entry name" value="FliMN_C"/>
    <property type="match status" value="1"/>
</dbReference>
<dbReference type="InterPro" id="IPR028976">
    <property type="entry name" value="CheC-like_sf"/>
</dbReference>
<evidence type="ECO:0000256" key="2">
    <source>
        <dbReference type="ARBA" id="ARBA00009226"/>
    </source>
</evidence>
<evidence type="ECO:0000256" key="3">
    <source>
        <dbReference type="ARBA" id="ARBA00022475"/>
    </source>
</evidence>
<dbReference type="Pfam" id="PF04509">
    <property type="entry name" value="CheC"/>
    <property type="match status" value="2"/>
</dbReference>
<evidence type="ECO:0000313" key="10">
    <source>
        <dbReference type="Proteomes" id="UP000037175"/>
    </source>
</evidence>
<evidence type="ECO:0000259" key="8">
    <source>
        <dbReference type="Pfam" id="PF04509"/>
    </source>
</evidence>
<feature type="domain" description="CheC-like protein" evidence="8">
    <location>
        <begin position="143"/>
        <end position="178"/>
    </location>
</feature>
<dbReference type="SUPFAM" id="SSF101801">
    <property type="entry name" value="Surface presentation of antigens (SPOA)"/>
    <property type="match status" value="1"/>
</dbReference>
<dbReference type="NCBIfam" id="NF005995">
    <property type="entry name" value="PRK08119.1"/>
    <property type="match status" value="1"/>
</dbReference>
<dbReference type="InterPro" id="IPR001543">
    <property type="entry name" value="FliN-like_C"/>
</dbReference>